<dbReference type="CDD" id="cd14744">
    <property type="entry name" value="PAAR_CT_2"/>
    <property type="match status" value="1"/>
</dbReference>
<dbReference type="Pfam" id="PF05488">
    <property type="entry name" value="PAAR_motif"/>
    <property type="match status" value="1"/>
</dbReference>
<dbReference type="InterPro" id="IPR008727">
    <property type="entry name" value="PAAR_motif"/>
</dbReference>
<sequence>MRHASDYGAGEVRACHCGHYVHYLGAKKSMADSIVVIGDGHTHGGFVLAGSPSHKINGRPIARMGDAVSCPLHGISRISQVRGLYKVDGVPGAASGDMTECGAVLIGSVSARVGS</sequence>
<evidence type="ECO:0008006" key="3">
    <source>
        <dbReference type="Google" id="ProtNLM"/>
    </source>
</evidence>
<dbReference type="Proteomes" id="UP000254259">
    <property type="component" value="Chromosome CBM2636"/>
</dbReference>
<gene>
    <name evidence="1" type="ORF">CBM2636_10693</name>
</gene>
<dbReference type="AlphaFoldDB" id="A0A9Q7XQY5"/>
<dbReference type="EMBL" id="LT984813">
    <property type="protein sequence ID" value="SPD63677.1"/>
    <property type="molecule type" value="Genomic_DNA"/>
</dbReference>
<evidence type="ECO:0000313" key="2">
    <source>
        <dbReference type="Proteomes" id="UP000254259"/>
    </source>
</evidence>
<name>A0A9Q7XQY5_9BURK</name>
<reference evidence="1 2" key="1">
    <citation type="submission" date="2018-01" db="EMBL/GenBank/DDBJ databases">
        <authorList>
            <person name="Clerissi C."/>
        </authorList>
    </citation>
    <scope>NUCLEOTIDE SEQUENCE [LARGE SCALE GENOMIC DNA]</scope>
    <source>
        <strain evidence="1">Cupriavidus taiwanensis SWF 66322</strain>
    </source>
</reference>
<protein>
    <recommendedName>
        <fullName evidence="3">PAAR domain-containing protein</fullName>
    </recommendedName>
</protein>
<proteinExistence type="predicted"/>
<organism evidence="1 2">
    <name type="scientific">Cupriavidus taiwanensis</name>
    <dbReference type="NCBI Taxonomy" id="164546"/>
    <lineage>
        <taxon>Bacteria</taxon>
        <taxon>Pseudomonadati</taxon>
        <taxon>Pseudomonadota</taxon>
        <taxon>Betaproteobacteria</taxon>
        <taxon>Burkholderiales</taxon>
        <taxon>Burkholderiaceae</taxon>
        <taxon>Cupriavidus</taxon>
    </lineage>
</organism>
<evidence type="ECO:0000313" key="1">
    <source>
        <dbReference type="EMBL" id="SPD63677.1"/>
    </source>
</evidence>
<dbReference type="Gene3D" id="2.60.200.60">
    <property type="match status" value="1"/>
</dbReference>
<accession>A0A9Q7XQY5</accession>